<evidence type="ECO:0000313" key="2">
    <source>
        <dbReference type="EMBL" id="ORY23226.1"/>
    </source>
</evidence>
<proteinExistence type="predicted"/>
<dbReference type="Proteomes" id="UP000193920">
    <property type="component" value="Unassembled WGS sequence"/>
</dbReference>
<comment type="caution">
    <text evidence="2">The sequence shown here is derived from an EMBL/GenBank/DDBJ whole genome shotgun (WGS) entry which is preliminary data.</text>
</comment>
<organism evidence="2 3">
    <name type="scientific">Neocallimastix californiae</name>
    <dbReference type="NCBI Taxonomy" id="1754190"/>
    <lineage>
        <taxon>Eukaryota</taxon>
        <taxon>Fungi</taxon>
        <taxon>Fungi incertae sedis</taxon>
        <taxon>Chytridiomycota</taxon>
        <taxon>Chytridiomycota incertae sedis</taxon>
        <taxon>Neocallimastigomycetes</taxon>
        <taxon>Neocallimastigales</taxon>
        <taxon>Neocallimastigaceae</taxon>
        <taxon>Neocallimastix</taxon>
    </lineage>
</organism>
<evidence type="ECO:0000313" key="3">
    <source>
        <dbReference type="Proteomes" id="UP000193920"/>
    </source>
</evidence>
<keyword evidence="3" id="KW-1185">Reference proteome</keyword>
<reference evidence="2 3" key="1">
    <citation type="submission" date="2016-08" db="EMBL/GenBank/DDBJ databases">
        <title>A Parts List for Fungal Cellulosomes Revealed by Comparative Genomics.</title>
        <authorList>
            <consortium name="DOE Joint Genome Institute"/>
            <person name="Haitjema C.H."/>
            <person name="Gilmore S.P."/>
            <person name="Henske J.K."/>
            <person name="Solomon K.V."/>
            <person name="De Groot R."/>
            <person name="Kuo A."/>
            <person name="Mondo S.J."/>
            <person name="Salamov A.A."/>
            <person name="Labutti K."/>
            <person name="Zhao Z."/>
            <person name="Chiniquy J."/>
            <person name="Barry K."/>
            <person name="Brewer H.M."/>
            <person name="Purvine S.O."/>
            <person name="Wright A.T."/>
            <person name="Boxma B."/>
            <person name="Van Alen T."/>
            <person name="Hackstein J.H."/>
            <person name="Baker S.E."/>
            <person name="Grigoriev I.V."/>
            <person name="O'Malley M.A."/>
        </authorList>
    </citation>
    <scope>NUCLEOTIDE SEQUENCE [LARGE SCALE GENOMIC DNA]</scope>
    <source>
        <strain evidence="2 3">G1</strain>
    </source>
</reference>
<accession>A0A1Y2AL41</accession>
<keyword evidence="1" id="KW-0175">Coiled coil</keyword>
<evidence type="ECO:0000256" key="1">
    <source>
        <dbReference type="SAM" id="Coils"/>
    </source>
</evidence>
<feature type="coiled-coil region" evidence="1">
    <location>
        <begin position="91"/>
        <end position="126"/>
    </location>
</feature>
<sequence>MFKLLVEYSIEKGIKLRIDENNVEKEISEKFSFCKLKNISEINSKFIELIYFCKNKNIIKVIFSKNSYFLKRFNEIDNNKKIEYESNDYEILEIENELMKIKLEKKRKIKEEKENQKLEIKNYIMEKIKIKEIIMRPY</sequence>
<protein>
    <submittedName>
        <fullName evidence="2">Uncharacterized protein</fullName>
    </submittedName>
</protein>
<dbReference type="EMBL" id="MCOG01000236">
    <property type="protein sequence ID" value="ORY23226.1"/>
    <property type="molecule type" value="Genomic_DNA"/>
</dbReference>
<name>A0A1Y2AL41_9FUNG</name>
<dbReference type="AlphaFoldDB" id="A0A1Y2AL41"/>
<gene>
    <name evidence="2" type="ORF">LY90DRAFT_631157</name>
</gene>